<evidence type="ECO:0000313" key="4">
    <source>
        <dbReference type="Proteomes" id="UP000509626"/>
    </source>
</evidence>
<evidence type="ECO:0000313" key="3">
    <source>
        <dbReference type="EMBL" id="QLG64065.1"/>
    </source>
</evidence>
<gene>
    <name evidence="3" type="ORF">HUG12_13670</name>
</gene>
<dbReference type="AlphaFoldDB" id="A0A7D5QNG7"/>
<evidence type="ECO:0000256" key="1">
    <source>
        <dbReference type="SAM" id="MobiDB-lite"/>
    </source>
</evidence>
<dbReference type="Proteomes" id="UP000509626">
    <property type="component" value="Chromosome"/>
</dbReference>
<keyword evidence="4" id="KW-1185">Reference proteome</keyword>
<dbReference type="EMBL" id="CP058579">
    <property type="protein sequence ID" value="QLG64065.1"/>
    <property type="molecule type" value="Genomic_DNA"/>
</dbReference>
<organism evidence="3 4">
    <name type="scientific">Halorarum salinum</name>
    <dbReference type="NCBI Taxonomy" id="2743089"/>
    <lineage>
        <taxon>Archaea</taxon>
        <taxon>Methanobacteriati</taxon>
        <taxon>Methanobacteriota</taxon>
        <taxon>Stenosarchaea group</taxon>
        <taxon>Halobacteria</taxon>
        <taxon>Halobacteriales</taxon>
        <taxon>Haloferacaceae</taxon>
        <taxon>Halorarum</taxon>
    </lineage>
</organism>
<dbReference type="Pfam" id="PF26240">
    <property type="entry name" value="DUF8055"/>
    <property type="match status" value="1"/>
</dbReference>
<protein>
    <recommendedName>
        <fullName evidence="2">DUF8055 domain-containing protein</fullName>
    </recommendedName>
</protein>
<proteinExistence type="predicted"/>
<dbReference type="KEGG" id="halu:HUG12_13670"/>
<reference evidence="3 4" key="1">
    <citation type="submission" date="2020-06" db="EMBL/GenBank/DDBJ databases">
        <title>NJ-3-1, isolated from saline soil.</title>
        <authorList>
            <person name="Cui H.L."/>
            <person name="Shi X."/>
        </authorList>
    </citation>
    <scope>NUCLEOTIDE SEQUENCE [LARGE SCALE GENOMIC DNA]</scope>
    <source>
        <strain evidence="3 4">NJ-3-1</strain>
    </source>
</reference>
<feature type="region of interest" description="Disordered" evidence="1">
    <location>
        <begin position="1"/>
        <end position="26"/>
    </location>
</feature>
<name>A0A7D5QNG7_9EURY</name>
<feature type="domain" description="DUF8055" evidence="2">
    <location>
        <begin position="2"/>
        <end position="111"/>
    </location>
</feature>
<feature type="compositionally biased region" description="Basic and acidic residues" evidence="1">
    <location>
        <begin position="1"/>
        <end position="13"/>
    </location>
</feature>
<sequence>MERLSTEARRARESANPPSDPPDADVALEAARDGLGPVVARYVRARTGDQERLSSGQMDGLHRATNDWLAVYALGYGVETDPDVTVREAAELLVETHDIVATAGLLTGVPDG</sequence>
<evidence type="ECO:0000259" key="2">
    <source>
        <dbReference type="Pfam" id="PF26240"/>
    </source>
</evidence>
<accession>A0A7D5QNG7</accession>
<dbReference type="InterPro" id="IPR058368">
    <property type="entry name" value="DUF8055"/>
</dbReference>